<dbReference type="EnsemblMetazoa" id="CapteT221979">
    <property type="protein sequence ID" value="CapteP221979"/>
    <property type="gene ID" value="CapteG221979"/>
</dbReference>
<accession>R7UR60</accession>
<protein>
    <submittedName>
        <fullName evidence="2 3">Uncharacterized protein</fullName>
    </submittedName>
</protein>
<evidence type="ECO:0000313" key="4">
    <source>
        <dbReference type="Proteomes" id="UP000014760"/>
    </source>
</evidence>
<evidence type="ECO:0000313" key="3">
    <source>
        <dbReference type="EnsemblMetazoa" id="CapteP221979"/>
    </source>
</evidence>
<dbReference type="EMBL" id="KB301107">
    <property type="protein sequence ID" value="ELU05911.1"/>
    <property type="molecule type" value="Genomic_DNA"/>
</dbReference>
<evidence type="ECO:0000256" key="1">
    <source>
        <dbReference type="SAM" id="MobiDB-lite"/>
    </source>
</evidence>
<dbReference type="AlphaFoldDB" id="R7UR60"/>
<reference evidence="4" key="1">
    <citation type="submission" date="2012-12" db="EMBL/GenBank/DDBJ databases">
        <authorList>
            <person name="Hellsten U."/>
            <person name="Grimwood J."/>
            <person name="Chapman J.A."/>
            <person name="Shapiro H."/>
            <person name="Aerts A."/>
            <person name="Otillar R.P."/>
            <person name="Terry A.Y."/>
            <person name="Boore J.L."/>
            <person name="Simakov O."/>
            <person name="Marletaz F."/>
            <person name="Cho S.-J."/>
            <person name="Edsinger-Gonzales E."/>
            <person name="Havlak P."/>
            <person name="Kuo D.-H."/>
            <person name="Larsson T."/>
            <person name="Lv J."/>
            <person name="Arendt D."/>
            <person name="Savage R."/>
            <person name="Osoegawa K."/>
            <person name="de Jong P."/>
            <person name="Lindberg D.R."/>
            <person name="Seaver E.C."/>
            <person name="Weisblat D.A."/>
            <person name="Putnam N.H."/>
            <person name="Grigoriev I.V."/>
            <person name="Rokhsar D.S."/>
        </authorList>
    </citation>
    <scope>NUCLEOTIDE SEQUENCE</scope>
    <source>
        <strain evidence="4">I ESC-2004</strain>
    </source>
</reference>
<feature type="region of interest" description="Disordered" evidence="1">
    <location>
        <begin position="52"/>
        <end position="120"/>
    </location>
</feature>
<name>R7UR60_CAPTE</name>
<gene>
    <name evidence="2" type="ORF">CAPTEDRAFT_221979</name>
</gene>
<sequence>MTQSNSGYRYVSADSSRMAADSPYTSKGVELALPQDDRIGHFIQGILQHHPPAQTSWTQRSGDPSVSPGVSAAMVQPSPKDSGVDMNSPIHPEDALHTDHEDHVPRTSTAGPGSVESGTAADMDAMVSPPLCTSQAAEVSQSSPFGSLFTSAGSFTSCSSSSTAPQPSTSSMGDLSQMWASTSQGHMMPTPGLKSCMDEDLRLFAHDLLLSDFSDCEEESPSWSFSAGLASNCDSPPVLSSLGGSKSTSCASQPGFADHLHKFLQQGENNKLKRKRNSESSEGTESDDLPVLKLKRMSSGAYTTLSTSPPILTPSSPRTPLLKIKFGSPSGEQNTVDVHYKNSPSPPPMLSREISLETSPPKSNSFNVEQHMAWRTKLLKFRKKVLILCKVLFPGVQLPSKDCPQISCLLDQMISVASDLPAPHLSAIPQSCCDDVPRVLLCSSPKACLKHLRKKACRLLEALLPGLVLGDAVDGRNVDELLHRVYSANKKHSASSGIITCTGI</sequence>
<organism evidence="2">
    <name type="scientific">Capitella teleta</name>
    <name type="common">Polychaete worm</name>
    <dbReference type="NCBI Taxonomy" id="283909"/>
    <lineage>
        <taxon>Eukaryota</taxon>
        <taxon>Metazoa</taxon>
        <taxon>Spiralia</taxon>
        <taxon>Lophotrochozoa</taxon>
        <taxon>Annelida</taxon>
        <taxon>Polychaeta</taxon>
        <taxon>Sedentaria</taxon>
        <taxon>Scolecida</taxon>
        <taxon>Capitellidae</taxon>
        <taxon>Capitella</taxon>
    </lineage>
</organism>
<reference evidence="2 4" key="2">
    <citation type="journal article" date="2013" name="Nature">
        <title>Insights into bilaterian evolution from three spiralian genomes.</title>
        <authorList>
            <person name="Simakov O."/>
            <person name="Marletaz F."/>
            <person name="Cho S.J."/>
            <person name="Edsinger-Gonzales E."/>
            <person name="Havlak P."/>
            <person name="Hellsten U."/>
            <person name="Kuo D.H."/>
            <person name="Larsson T."/>
            <person name="Lv J."/>
            <person name="Arendt D."/>
            <person name="Savage R."/>
            <person name="Osoegawa K."/>
            <person name="de Jong P."/>
            <person name="Grimwood J."/>
            <person name="Chapman J.A."/>
            <person name="Shapiro H."/>
            <person name="Aerts A."/>
            <person name="Otillar R.P."/>
            <person name="Terry A.Y."/>
            <person name="Boore J.L."/>
            <person name="Grigoriev I.V."/>
            <person name="Lindberg D.R."/>
            <person name="Seaver E.C."/>
            <person name="Weisblat D.A."/>
            <person name="Putnam N.H."/>
            <person name="Rokhsar D.S."/>
        </authorList>
    </citation>
    <scope>NUCLEOTIDE SEQUENCE</scope>
    <source>
        <strain evidence="2 4">I ESC-2004</strain>
    </source>
</reference>
<feature type="region of interest" description="Disordered" evidence="1">
    <location>
        <begin position="341"/>
        <end position="363"/>
    </location>
</feature>
<dbReference type="Proteomes" id="UP000014760">
    <property type="component" value="Unassembled WGS sequence"/>
</dbReference>
<evidence type="ECO:0000313" key="2">
    <source>
        <dbReference type="EMBL" id="ELU05911.1"/>
    </source>
</evidence>
<keyword evidence="4" id="KW-1185">Reference proteome</keyword>
<reference evidence="3" key="3">
    <citation type="submission" date="2015-06" db="UniProtKB">
        <authorList>
            <consortium name="EnsemblMetazoa"/>
        </authorList>
    </citation>
    <scope>IDENTIFICATION</scope>
</reference>
<feature type="region of interest" description="Disordered" evidence="1">
    <location>
        <begin position="1"/>
        <end position="23"/>
    </location>
</feature>
<dbReference type="EMBL" id="AMQN01007658">
    <property type="status" value="NOT_ANNOTATED_CDS"/>
    <property type="molecule type" value="Genomic_DNA"/>
</dbReference>
<feature type="region of interest" description="Disordered" evidence="1">
    <location>
        <begin position="265"/>
        <end position="293"/>
    </location>
</feature>
<proteinExistence type="predicted"/>
<dbReference type="HOGENOM" id="CLU_541051_0_0_1"/>
<feature type="compositionally biased region" description="Basic and acidic residues" evidence="1">
    <location>
        <begin position="91"/>
        <end position="105"/>
    </location>
</feature>
<feature type="compositionally biased region" description="Polar residues" evidence="1">
    <location>
        <begin position="53"/>
        <end position="64"/>
    </location>
</feature>